<evidence type="ECO:0000313" key="1">
    <source>
        <dbReference type="EMBL" id="EDX12563.1"/>
    </source>
</evidence>
<gene>
    <name evidence="1" type="primary">Dsim\GD19163</name>
    <name evidence="1" type="ORF">Dsim_GD19163</name>
</gene>
<dbReference type="OMA" id="CTQAVNS"/>
<dbReference type="HOGENOM" id="CLU_1112336_0_0_1"/>
<evidence type="ECO:0000313" key="2">
    <source>
        <dbReference type="Proteomes" id="UP000000304"/>
    </source>
</evidence>
<reference evidence="1 2" key="1">
    <citation type="journal article" date="2007" name="Nature">
        <title>Evolution of genes and genomes on the Drosophila phylogeny.</title>
        <authorList>
            <consortium name="Drosophila 12 Genomes Consortium"/>
            <person name="Clark A.G."/>
            <person name="Eisen M.B."/>
            <person name="Smith D.R."/>
            <person name="Bergman C.M."/>
            <person name="Oliver B."/>
            <person name="Markow T.A."/>
            <person name="Kaufman T.C."/>
            <person name="Kellis M."/>
            <person name="Gelbart W."/>
            <person name="Iyer V.N."/>
            <person name="Pollard D.A."/>
            <person name="Sackton T.B."/>
            <person name="Larracuente A.M."/>
            <person name="Singh N.D."/>
            <person name="Abad J.P."/>
            <person name="Abt D.N."/>
            <person name="Adryan B."/>
            <person name="Aguade M."/>
            <person name="Akashi H."/>
            <person name="Anderson W.W."/>
            <person name="Aquadro C.F."/>
            <person name="Ardell D.H."/>
            <person name="Arguello R."/>
            <person name="Artieri C.G."/>
            <person name="Barbash D.A."/>
            <person name="Barker D."/>
            <person name="Barsanti P."/>
            <person name="Batterham P."/>
            <person name="Batzoglou S."/>
            <person name="Begun D."/>
            <person name="Bhutkar A."/>
            <person name="Blanco E."/>
            <person name="Bosak S.A."/>
            <person name="Bradley R.K."/>
            <person name="Brand A.D."/>
            <person name="Brent M.R."/>
            <person name="Brooks A.N."/>
            <person name="Brown R.H."/>
            <person name="Butlin R.K."/>
            <person name="Caggese C."/>
            <person name="Calvi B.R."/>
            <person name="Bernardo de Carvalho A."/>
            <person name="Caspi A."/>
            <person name="Castrezana S."/>
            <person name="Celniker S.E."/>
            <person name="Chang J.L."/>
            <person name="Chapple C."/>
            <person name="Chatterji S."/>
            <person name="Chinwalla A."/>
            <person name="Civetta A."/>
            <person name="Clifton S.W."/>
            <person name="Comeron J.M."/>
            <person name="Costello J.C."/>
            <person name="Coyne J.A."/>
            <person name="Daub J."/>
            <person name="David R.G."/>
            <person name="Delcher A.L."/>
            <person name="Delehaunty K."/>
            <person name="Do C.B."/>
            <person name="Ebling H."/>
            <person name="Edwards K."/>
            <person name="Eickbush T."/>
            <person name="Evans J.D."/>
            <person name="Filipski A."/>
            <person name="Findeiss S."/>
            <person name="Freyhult E."/>
            <person name="Fulton L."/>
            <person name="Fulton R."/>
            <person name="Garcia A.C."/>
            <person name="Gardiner A."/>
            <person name="Garfield D.A."/>
            <person name="Garvin B.E."/>
            <person name="Gibson G."/>
            <person name="Gilbert D."/>
            <person name="Gnerre S."/>
            <person name="Godfrey J."/>
            <person name="Good R."/>
            <person name="Gotea V."/>
            <person name="Gravely B."/>
            <person name="Greenberg A.J."/>
            <person name="Griffiths-Jones S."/>
            <person name="Gross S."/>
            <person name="Guigo R."/>
            <person name="Gustafson E.A."/>
            <person name="Haerty W."/>
            <person name="Hahn M.W."/>
            <person name="Halligan D.L."/>
            <person name="Halpern A.L."/>
            <person name="Halter G.M."/>
            <person name="Han M.V."/>
            <person name="Heger A."/>
            <person name="Hillier L."/>
            <person name="Hinrichs A.S."/>
            <person name="Holmes I."/>
            <person name="Hoskins R.A."/>
            <person name="Hubisz M.J."/>
            <person name="Hultmark D."/>
            <person name="Huntley M.A."/>
            <person name="Jaffe D.B."/>
            <person name="Jagadeeshan S."/>
            <person name="Jeck W.R."/>
            <person name="Johnson J."/>
            <person name="Jones C.D."/>
            <person name="Jordan W.C."/>
            <person name="Karpen G.H."/>
            <person name="Kataoka E."/>
            <person name="Keightley P.D."/>
            <person name="Kheradpour P."/>
            <person name="Kirkness E.F."/>
            <person name="Koerich L.B."/>
            <person name="Kristiansen K."/>
            <person name="Kudrna D."/>
            <person name="Kulathinal R.J."/>
            <person name="Kumar S."/>
            <person name="Kwok R."/>
            <person name="Lander E."/>
            <person name="Langley C.H."/>
            <person name="Lapoint R."/>
            <person name="Lazzaro B.P."/>
            <person name="Lee S.J."/>
            <person name="Levesque L."/>
            <person name="Li R."/>
            <person name="Lin C.F."/>
            <person name="Lin M.F."/>
            <person name="Lindblad-Toh K."/>
            <person name="Llopart A."/>
            <person name="Long M."/>
            <person name="Low L."/>
            <person name="Lozovsky E."/>
            <person name="Lu J."/>
            <person name="Luo M."/>
            <person name="Machado C.A."/>
            <person name="Makalowski W."/>
            <person name="Marzo M."/>
            <person name="Matsuda M."/>
            <person name="Matzkin L."/>
            <person name="McAllister B."/>
            <person name="McBride C.S."/>
            <person name="McKernan B."/>
            <person name="McKernan K."/>
            <person name="Mendez-Lago M."/>
            <person name="Minx P."/>
            <person name="Mollenhauer M.U."/>
            <person name="Montooth K."/>
            <person name="Mount S.M."/>
            <person name="Mu X."/>
            <person name="Myers E."/>
            <person name="Negre B."/>
            <person name="Newfeld S."/>
            <person name="Nielsen R."/>
            <person name="Noor M.A."/>
            <person name="O'Grady P."/>
            <person name="Pachter L."/>
            <person name="Papaceit M."/>
            <person name="Parisi M.J."/>
            <person name="Parisi M."/>
            <person name="Parts L."/>
            <person name="Pedersen J.S."/>
            <person name="Pesole G."/>
            <person name="Phillippy A.M."/>
            <person name="Ponting C.P."/>
            <person name="Pop M."/>
            <person name="Porcelli D."/>
            <person name="Powell J.R."/>
            <person name="Prohaska S."/>
            <person name="Pruitt K."/>
            <person name="Puig M."/>
            <person name="Quesneville H."/>
            <person name="Ram K.R."/>
            <person name="Rand D."/>
            <person name="Rasmussen M.D."/>
            <person name="Reed L.K."/>
            <person name="Reenan R."/>
            <person name="Reily A."/>
            <person name="Remington K.A."/>
            <person name="Rieger T.T."/>
            <person name="Ritchie M.G."/>
            <person name="Robin C."/>
            <person name="Rogers Y.H."/>
            <person name="Rohde C."/>
            <person name="Rozas J."/>
            <person name="Rubenfield M.J."/>
            <person name="Ruiz A."/>
            <person name="Russo S."/>
            <person name="Salzberg S.L."/>
            <person name="Sanchez-Gracia A."/>
            <person name="Saranga D.J."/>
            <person name="Sato H."/>
            <person name="Schaeffer S.W."/>
            <person name="Schatz M.C."/>
            <person name="Schlenke T."/>
            <person name="Schwartz R."/>
            <person name="Segarra C."/>
            <person name="Singh R.S."/>
            <person name="Sirot L."/>
            <person name="Sirota M."/>
            <person name="Sisneros N.B."/>
            <person name="Smith C.D."/>
            <person name="Smith T.F."/>
            <person name="Spieth J."/>
            <person name="Stage D.E."/>
            <person name="Stark A."/>
            <person name="Stephan W."/>
            <person name="Strausberg R.L."/>
            <person name="Strempel S."/>
            <person name="Sturgill D."/>
            <person name="Sutton G."/>
            <person name="Sutton G.G."/>
            <person name="Tao W."/>
            <person name="Teichmann S."/>
            <person name="Tobari Y.N."/>
            <person name="Tomimura Y."/>
            <person name="Tsolas J.M."/>
            <person name="Valente V.L."/>
            <person name="Venter E."/>
            <person name="Venter J.C."/>
            <person name="Vicario S."/>
            <person name="Vieira F.G."/>
            <person name="Vilella A.J."/>
            <person name="Villasante A."/>
            <person name="Walenz B."/>
            <person name="Wang J."/>
            <person name="Wasserman M."/>
            <person name="Watts T."/>
            <person name="Wilson D."/>
            <person name="Wilson R.K."/>
            <person name="Wing R.A."/>
            <person name="Wolfner M.F."/>
            <person name="Wong A."/>
            <person name="Wong G.K."/>
            <person name="Wu C.I."/>
            <person name="Wu G."/>
            <person name="Yamamoto D."/>
            <person name="Yang H.P."/>
            <person name="Yang S.P."/>
            <person name="Yorke J.A."/>
            <person name="Yoshida K."/>
            <person name="Zdobnov E."/>
            <person name="Zhang P."/>
            <person name="Zhang Y."/>
            <person name="Zimin A.V."/>
            <person name="Baldwin J."/>
            <person name="Abdouelleil A."/>
            <person name="Abdulkadir J."/>
            <person name="Abebe A."/>
            <person name="Abera B."/>
            <person name="Abreu J."/>
            <person name="Acer S.C."/>
            <person name="Aftuck L."/>
            <person name="Alexander A."/>
            <person name="An P."/>
            <person name="Anderson E."/>
            <person name="Anderson S."/>
            <person name="Arachi H."/>
            <person name="Azer M."/>
            <person name="Bachantsang P."/>
            <person name="Barry A."/>
            <person name="Bayul T."/>
            <person name="Berlin A."/>
            <person name="Bessette D."/>
            <person name="Bloom T."/>
            <person name="Blye J."/>
            <person name="Boguslavskiy L."/>
            <person name="Bonnet C."/>
            <person name="Boukhgalter B."/>
            <person name="Bourzgui I."/>
            <person name="Brown A."/>
            <person name="Cahill P."/>
            <person name="Channer S."/>
            <person name="Cheshatsang Y."/>
            <person name="Chuda L."/>
            <person name="Citroen M."/>
            <person name="Collymore A."/>
            <person name="Cooke P."/>
            <person name="Costello M."/>
            <person name="D'Aco K."/>
            <person name="Daza R."/>
            <person name="De Haan G."/>
            <person name="DeGray S."/>
            <person name="DeMaso C."/>
            <person name="Dhargay N."/>
            <person name="Dooley K."/>
            <person name="Dooley E."/>
            <person name="Doricent M."/>
            <person name="Dorje P."/>
            <person name="Dorjee K."/>
            <person name="Dupes A."/>
            <person name="Elong R."/>
            <person name="Falk J."/>
            <person name="Farina A."/>
            <person name="Faro S."/>
            <person name="Ferguson D."/>
            <person name="Fisher S."/>
            <person name="Foley C.D."/>
            <person name="Franke A."/>
            <person name="Friedrich D."/>
            <person name="Gadbois L."/>
            <person name="Gearin G."/>
            <person name="Gearin C.R."/>
            <person name="Giannoukos G."/>
            <person name="Goode T."/>
            <person name="Graham J."/>
            <person name="Grandbois E."/>
            <person name="Grewal S."/>
            <person name="Gyaltsen K."/>
            <person name="Hafez N."/>
            <person name="Hagos B."/>
            <person name="Hall J."/>
            <person name="Henson C."/>
            <person name="Hollinger A."/>
            <person name="Honan T."/>
            <person name="Huard M.D."/>
            <person name="Hughes L."/>
            <person name="Hurhula B."/>
            <person name="Husby M.E."/>
            <person name="Kamat A."/>
            <person name="Kanga B."/>
            <person name="Kashin S."/>
            <person name="Khazanovich D."/>
            <person name="Kisner P."/>
            <person name="Lance K."/>
            <person name="Lara M."/>
            <person name="Lee W."/>
            <person name="Lennon N."/>
            <person name="Letendre F."/>
            <person name="LeVine R."/>
            <person name="Lipovsky A."/>
            <person name="Liu X."/>
            <person name="Liu J."/>
            <person name="Liu S."/>
            <person name="Lokyitsang T."/>
            <person name="Lokyitsang Y."/>
            <person name="Lubonja R."/>
            <person name="Lui A."/>
            <person name="MacDonald P."/>
            <person name="Magnisalis V."/>
            <person name="Maru K."/>
            <person name="Matthews C."/>
            <person name="McCusker W."/>
            <person name="McDonough S."/>
            <person name="Mehta T."/>
            <person name="Meldrim J."/>
            <person name="Meneus L."/>
            <person name="Mihai O."/>
            <person name="Mihalev A."/>
            <person name="Mihova T."/>
            <person name="Mittelman R."/>
            <person name="Mlenga V."/>
            <person name="Montmayeur A."/>
            <person name="Mulrain L."/>
            <person name="Navidi A."/>
            <person name="Naylor J."/>
            <person name="Negash T."/>
            <person name="Nguyen T."/>
            <person name="Nguyen N."/>
            <person name="Nicol R."/>
            <person name="Norbu C."/>
            <person name="Norbu N."/>
            <person name="Novod N."/>
            <person name="O'Neill B."/>
            <person name="Osman S."/>
            <person name="Markiewicz E."/>
            <person name="Oyono O.L."/>
            <person name="Patti C."/>
            <person name="Phunkhang P."/>
            <person name="Pierre F."/>
            <person name="Priest M."/>
            <person name="Raghuraman S."/>
            <person name="Rege F."/>
            <person name="Reyes R."/>
            <person name="Rise C."/>
            <person name="Rogov P."/>
            <person name="Ross K."/>
            <person name="Ryan E."/>
            <person name="Settipalli S."/>
            <person name="Shea T."/>
            <person name="Sherpa N."/>
            <person name="Shi L."/>
            <person name="Shih D."/>
            <person name="Sparrow T."/>
            <person name="Spaulding J."/>
            <person name="Stalker J."/>
            <person name="Stange-Thomann N."/>
            <person name="Stavropoulos S."/>
            <person name="Stone C."/>
            <person name="Strader C."/>
            <person name="Tesfaye S."/>
            <person name="Thomson T."/>
            <person name="Thoulutsang Y."/>
            <person name="Thoulutsang D."/>
            <person name="Topham K."/>
            <person name="Topping I."/>
            <person name="Tsamla T."/>
            <person name="Vassiliev H."/>
            <person name="Vo A."/>
            <person name="Wangchuk T."/>
            <person name="Wangdi T."/>
            <person name="Weiand M."/>
            <person name="Wilkinson J."/>
            <person name="Wilson A."/>
            <person name="Yadav S."/>
            <person name="Young G."/>
            <person name="Yu Q."/>
            <person name="Zembek L."/>
            <person name="Zhong D."/>
            <person name="Zimmer A."/>
            <person name="Zwirko Z."/>
            <person name="Jaffe D.B."/>
            <person name="Alvarez P."/>
            <person name="Brockman W."/>
            <person name="Butler J."/>
            <person name="Chin C."/>
            <person name="Gnerre S."/>
            <person name="Grabherr M."/>
            <person name="Kleber M."/>
            <person name="Mauceli E."/>
            <person name="MacCallum I."/>
        </authorList>
    </citation>
    <scope>NUCLEOTIDE SEQUENCE [LARGE SCALE GENOMIC DNA]</scope>
    <source>
        <strain evidence="2">white501</strain>
    </source>
</reference>
<keyword evidence="2" id="KW-1185">Reference proteome</keyword>
<dbReference type="Proteomes" id="UP000000304">
    <property type="component" value="Chromosome 3R"/>
</dbReference>
<sequence length="250" mass="27118">MAAAHCSTKHIDVNKSSNNALMLMQCMAQMALETPCCLRDRKMGNMELGVVGYELGQGHPDDDADAECWDYVFGHFRSSYIRDAPARVECFLTDVPLMLMRMRMLALMLMLHGPTPAASPIKDLHPILSSCMRILHSFAPLAVHLLTAASRPGCTQAVNSLVRGAPSPSPPAAPSHIPRIPTIKCLWQQLFGISVAAVAAVSVAGAFDSGSDSHFAPYPDPTVHACSLRWVSFAFDWALLLALKRAHLLA</sequence>
<proteinExistence type="predicted"/>
<name>B4QVQ0_DROSI</name>
<accession>B4QVQ0</accession>
<organism evidence="1 2">
    <name type="scientific">Drosophila simulans</name>
    <name type="common">Fruit fly</name>
    <dbReference type="NCBI Taxonomy" id="7240"/>
    <lineage>
        <taxon>Eukaryota</taxon>
        <taxon>Metazoa</taxon>
        <taxon>Ecdysozoa</taxon>
        <taxon>Arthropoda</taxon>
        <taxon>Hexapoda</taxon>
        <taxon>Insecta</taxon>
        <taxon>Pterygota</taxon>
        <taxon>Neoptera</taxon>
        <taxon>Endopterygota</taxon>
        <taxon>Diptera</taxon>
        <taxon>Brachycera</taxon>
        <taxon>Muscomorpha</taxon>
        <taxon>Ephydroidea</taxon>
        <taxon>Drosophilidae</taxon>
        <taxon>Drosophila</taxon>
        <taxon>Sophophora</taxon>
    </lineage>
</organism>
<protein>
    <submittedName>
        <fullName evidence="1">GD19163</fullName>
    </submittedName>
</protein>
<dbReference type="EMBL" id="CM000364">
    <property type="protein sequence ID" value="EDX12563.1"/>
    <property type="molecule type" value="Genomic_DNA"/>
</dbReference>
<dbReference type="AlphaFoldDB" id="B4QVQ0"/>